<dbReference type="Proteomes" id="UP001596203">
    <property type="component" value="Unassembled WGS sequence"/>
</dbReference>
<accession>A0ABW1KKR0</accession>
<dbReference type="SUPFAM" id="SSF52540">
    <property type="entry name" value="P-loop containing nucleoside triphosphate hydrolases"/>
    <property type="match status" value="1"/>
</dbReference>
<comment type="caution">
    <text evidence="1">The sequence shown here is derived from an EMBL/GenBank/DDBJ whole genome shotgun (WGS) entry which is preliminary data.</text>
</comment>
<sequence>MRARGRVGDPLPCPYTSLERMRAFARRGQISLSAGASGGGKTAFWSNWALNARYDGDYPIPTLYFSSDSDQHTVGIRIAQAVLGCTQDEAEERLEDSWDLFHEATEHTWWDFKVGPTLDHFDAEIETYSLVHGQYPSLIVIDNLMDCDAGYGADEGANQREALLWGSSKARETNAHIAFLHHVTGPNVNGNYPIGKDGLMNKVDKRPRLILTFHQTDPGLLNVSVVKNSTGPARSDGGWFTSIPWLPERSWFGG</sequence>
<keyword evidence="2" id="KW-1185">Reference proteome</keyword>
<reference evidence="2" key="1">
    <citation type="journal article" date="2019" name="Int. J. Syst. Evol. Microbiol.">
        <title>The Global Catalogue of Microorganisms (GCM) 10K type strain sequencing project: providing services to taxonomists for standard genome sequencing and annotation.</title>
        <authorList>
            <consortium name="The Broad Institute Genomics Platform"/>
            <consortium name="The Broad Institute Genome Sequencing Center for Infectious Disease"/>
            <person name="Wu L."/>
            <person name="Ma J."/>
        </authorList>
    </citation>
    <scope>NUCLEOTIDE SEQUENCE [LARGE SCALE GENOMIC DNA]</scope>
    <source>
        <strain evidence="2">ZS-35-S2</strain>
    </source>
</reference>
<dbReference type="InterPro" id="IPR027417">
    <property type="entry name" value="P-loop_NTPase"/>
</dbReference>
<dbReference type="EMBL" id="JBHSPR010000044">
    <property type="protein sequence ID" value="MFC6021532.1"/>
    <property type="molecule type" value="Genomic_DNA"/>
</dbReference>
<protein>
    <submittedName>
        <fullName evidence="1">AAA family ATPase</fullName>
    </submittedName>
</protein>
<name>A0ABW1KKR0_9ACTN</name>
<dbReference type="RefSeq" id="WP_377429851.1">
    <property type="nucleotide sequence ID" value="NZ_JBHSPR010000044.1"/>
</dbReference>
<organism evidence="1 2">
    <name type="scientific">Plantactinospora solaniradicis</name>
    <dbReference type="NCBI Taxonomy" id="1723736"/>
    <lineage>
        <taxon>Bacteria</taxon>
        <taxon>Bacillati</taxon>
        <taxon>Actinomycetota</taxon>
        <taxon>Actinomycetes</taxon>
        <taxon>Micromonosporales</taxon>
        <taxon>Micromonosporaceae</taxon>
        <taxon>Plantactinospora</taxon>
    </lineage>
</organism>
<dbReference type="Pfam" id="PF13481">
    <property type="entry name" value="AAA_25"/>
    <property type="match status" value="1"/>
</dbReference>
<evidence type="ECO:0000313" key="2">
    <source>
        <dbReference type="Proteomes" id="UP001596203"/>
    </source>
</evidence>
<gene>
    <name evidence="1" type="ORF">ACFP2T_35860</name>
</gene>
<evidence type="ECO:0000313" key="1">
    <source>
        <dbReference type="EMBL" id="MFC6021532.1"/>
    </source>
</evidence>
<proteinExistence type="predicted"/>
<dbReference type="Gene3D" id="3.40.50.300">
    <property type="entry name" value="P-loop containing nucleotide triphosphate hydrolases"/>
    <property type="match status" value="1"/>
</dbReference>